<protein>
    <submittedName>
        <fullName evidence="1">Uncharacterized protein</fullName>
    </submittedName>
</protein>
<evidence type="ECO:0000313" key="1">
    <source>
        <dbReference type="EMBL" id="MBA1378170.1"/>
    </source>
</evidence>
<accession>A0A7V8UC25</accession>
<dbReference type="Proteomes" id="UP000572407">
    <property type="component" value="Unassembled WGS sequence"/>
</dbReference>
<dbReference type="AlphaFoldDB" id="A0A7V8UC25"/>
<reference evidence="1 2" key="1">
    <citation type="submission" date="2019-06" db="EMBL/GenBank/DDBJ databases">
        <title>Analysis of the biodiversity of Brassica napus bacterial endophytes for the selection of potential efficient biofertilizers for rapeseed crops.</title>
        <authorList>
            <person name="Jimenez-Gomez A."/>
            <person name="Saati-Santamaria Z."/>
            <person name="Menendez E."/>
            <person name="Rivas R."/>
            <person name="Mateos P.F."/>
            <person name="Velazquez E."/>
            <person name="Garcia-Fraile P."/>
        </authorList>
    </citation>
    <scope>NUCLEOTIDE SEQUENCE [LARGE SCALE GENOMIC DNA]</scope>
    <source>
        <strain evidence="1 2">CDVBN10</strain>
    </source>
</reference>
<comment type="caution">
    <text evidence="1">The sequence shown here is derived from an EMBL/GenBank/DDBJ whole genome shotgun (WGS) entry which is preliminary data.</text>
</comment>
<sequence>MEKISDPGQYIRRAGAAYSEGHQYWPHQRTLLWRGSLLPLGCAAAPDGPTRFARRNASADFTTASPPSGSKLPRHGEICLQVQLFHSVQFRVEYPCPSPPHRCSPPGAKPGVPVIPLNACAAIWWPG</sequence>
<name>A0A7V8UC25_9PSED</name>
<evidence type="ECO:0000313" key="2">
    <source>
        <dbReference type="Proteomes" id="UP000572407"/>
    </source>
</evidence>
<gene>
    <name evidence="1" type="ORF">FHK92_10155</name>
</gene>
<organism evidence="1 2">
    <name type="scientific">Pseudomonas brassicacearum subsp. neoaurantiaca</name>
    <dbReference type="NCBI Taxonomy" id="494916"/>
    <lineage>
        <taxon>Bacteria</taxon>
        <taxon>Pseudomonadati</taxon>
        <taxon>Pseudomonadota</taxon>
        <taxon>Gammaproteobacteria</taxon>
        <taxon>Pseudomonadales</taxon>
        <taxon>Pseudomonadaceae</taxon>
        <taxon>Pseudomonas</taxon>
    </lineage>
</organism>
<proteinExistence type="predicted"/>
<dbReference type="EMBL" id="VDLV01000012">
    <property type="protein sequence ID" value="MBA1378170.1"/>
    <property type="molecule type" value="Genomic_DNA"/>
</dbReference>